<comment type="caution">
    <text evidence="1">The sequence shown here is derived from an EMBL/GenBank/DDBJ whole genome shotgun (WGS) entry which is preliminary data.</text>
</comment>
<evidence type="ECO:0000313" key="1">
    <source>
        <dbReference type="EMBL" id="OZM70295.1"/>
    </source>
</evidence>
<keyword evidence="2" id="KW-1185">Reference proteome</keyword>
<protein>
    <submittedName>
        <fullName evidence="1">Uncharacterized protein</fullName>
    </submittedName>
</protein>
<accession>A0A263CYW8</accession>
<reference evidence="1 2" key="1">
    <citation type="submission" date="2017-07" db="EMBL/GenBank/DDBJ databases">
        <title>Amycolatopsis antarcticus sp. nov., isolated from the surface of an Antarcticus brown macroalga.</title>
        <authorList>
            <person name="Wang J."/>
            <person name="Leiva S."/>
            <person name="Huang J."/>
            <person name="Huang Y."/>
        </authorList>
    </citation>
    <scope>NUCLEOTIDE SEQUENCE [LARGE SCALE GENOMIC DNA]</scope>
    <source>
        <strain evidence="1 2">AU-G6</strain>
    </source>
</reference>
<dbReference type="Proteomes" id="UP000242444">
    <property type="component" value="Unassembled WGS sequence"/>
</dbReference>
<name>A0A263CYW8_9PSEU</name>
<dbReference type="EMBL" id="NKYE01000021">
    <property type="protein sequence ID" value="OZM70295.1"/>
    <property type="molecule type" value="Genomic_DNA"/>
</dbReference>
<gene>
    <name evidence="1" type="ORF">CFN78_25535</name>
</gene>
<proteinExistence type="predicted"/>
<evidence type="ECO:0000313" key="2">
    <source>
        <dbReference type="Proteomes" id="UP000242444"/>
    </source>
</evidence>
<dbReference type="InParanoid" id="A0A263CYW8"/>
<organism evidence="1 2">
    <name type="scientific">Amycolatopsis antarctica</name>
    <dbReference type="NCBI Taxonomy" id="1854586"/>
    <lineage>
        <taxon>Bacteria</taxon>
        <taxon>Bacillati</taxon>
        <taxon>Actinomycetota</taxon>
        <taxon>Actinomycetes</taxon>
        <taxon>Pseudonocardiales</taxon>
        <taxon>Pseudonocardiaceae</taxon>
        <taxon>Amycolatopsis</taxon>
    </lineage>
</organism>
<sequence>MGAVEHGDWTVVIQLIKSGSRYAEAGGEFSQRGRHSPTETLGTDSGQVHVRVGIDEEANQVIEAATDRTSPRARGFGTRRDPNGANRFFVSLEDGLGVLGREAFDQPRFQRATLQLQRLSECWPSAGHVDLKLIGHVFHRPYSAS</sequence>
<dbReference type="AlphaFoldDB" id="A0A263CYW8"/>